<evidence type="ECO:0000313" key="3">
    <source>
        <dbReference type="Proteomes" id="UP000596661"/>
    </source>
</evidence>
<organism evidence="2 3">
    <name type="scientific">Cannabis sativa</name>
    <name type="common">Hemp</name>
    <name type="synonym">Marijuana</name>
    <dbReference type="NCBI Taxonomy" id="3483"/>
    <lineage>
        <taxon>Eukaryota</taxon>
        <taxon>Viridiplantae</taxon>
        <taxon>Streptophyta</taxon>
        <taxon>Embryophyta</taxon>
        <taxon>Tracheophyta</taxon>
        <taxon>Spermatophyta</taxon>
        <taxon>Magnoliopsida</taxon>
        <taxon>eudicotyledons</taxon>
        <taxon>Gunneridae</taxon>
        <taxon>Pentapetalae</taxon>
        <taxon>rosids</taxon>
        <taxon>fabids</taxon>
        <taxon>Rosales</taxon>
        <taxon>Cannabaceae</taxon>
        <taxon>Cannabis</taxon>
    </lineage>
</organism>
<dbReference type="Pfam" id="PF10354">
    <property type="entry name" value="BMT5-like"/>
    <property type="match status" value="1"/>
</dbReference>
<dbReference type="GO" id="GO:0005737">
    <property type="term" value="C:cytoplasm"/>
    <property type="evidence" value="ECO:0007669"/>
    <property type="project" value="TreeGrafter"/>
</dbReference>
<dbReference type="GO" id="GO:0070475">
    <property type="term" value="P:rRNA base methylation"/>
    <property type="evidence" value="ECO:0007669"/>
    <property type="project" value="InterPro"/>
</dbReference>
<dbReference type="EMBL" id="UZAU01000814">
    <property type="status" value="NOT_ANNOTATED_CDS"/>
    <property type="molecule type" value="Genomic_DNA"/>
</dbReference>
<dbReference type="InterPro" id="IPR029063">
    <property type="entry name" value="SAM-dependent_MTases_sf"/>
</dbReference>
<feature type="domain" description="25S rRNA (uridine-N(3))-methyltransferase BMT5-like" evidence="1">
    <location>
        <begin position="51"/>
        <end position="160"/>
    </location>
</feature>
<reference evidence="2" key="1">
    <citation type="submission" date="2021-03" db="UniProtKB">
        <authorList>
            <consortium name="EnsemblPlants"/>
        </authorList>
    </citation>
    <scope>IDENTIFICATION</scope>
</reference>
<dbReference type="GO" id="GO:0070042">
    <property type="term" value="F:rRNA (uridine-N3-)-methyltransferase activity"/>
    <property type="evidence" value="ECO:0007669"/>
    <property type="project" value="InterPro"/>
</dbReference>
<accession>A0A803QI83</accession>
<protein>
    <recommendedName>
        <fullName evidence="1">25S rRNA (uridine-N(3))-methyltransferase BMT5-like domain-containing protein</fullName>
    </recommendedName>
</protein>
<name>A0A803QI83_CANSA</name>
<sequence length="312" mass="35472">MSRRNRDRWIGEYNSSQQILLVGEGDFSFSAYLAKASRYADNMVATSLDSLDVHDMDRHPTLNDMKFDVIVFNFPHAGMSLGYVKGMTFLFSKRHKNLVGGFFRSASKMIKKGGEIHITHRGDEPYNQWEVEKLAQNEGLILKQKVSFLKELYLGYHNKRGSTIQGNKKFPLECSFTSKFSLPHHDIIHYHPKTTAIVVDHEKISISDDQNDIITLISEDHVQTQMISIANNNNVSDRNITDDTIIDGEIIAPTNRLSTLTISEHDHQNQASMIGSTDDEHDVVSPVGDHLLMILMIISMKLRISQIMSLKR</sequence>
<dbReference type="Proteomes" id="UP000596661">
    <property type="component" value="Unassembled WGS sequence"/>
</dbReference>
<evidence type="ECO:0000259" key="1">
    <source>
        <dbReference type="Pfam" id="PF10354"/>
    </source>
</evidence>
<evidence type="ECO:0000313" key="2">
    <source>
        <dbReference type="EnsemblPlants" id="cds.evm.model.10.1047"/>
    </source>
</evidence>
<dbReference type="PANTHER" id="PTHR11538:SF64">
    <property type="entry name" value="25S RRNA (URIDINE-N(3))-METHYLTRANSFERASE BMT5-LIKE DOMAIN-CONTAINING PROTEIN"/>
    <property type="match status" value="1"/>
</dbReference>
<dbReference type="Gene3D" id="3.40.50.150">
    <property type="entry name" value="Vaccinia Virus protein VP39"/>
    <property type="match status" value="1"/>
</dbReference>
<dbReference type="InterPro" id="IPR019446">
    <property type="entry name" value="BMT5-like"/>
</dbReference>
<dbReference type="Gramene" id="evm.model.10.1047">
    <property type="protein sequence ID" value="cds.evm.model.10.1047"/>
    <property type="gene ID" value="evm.TU.10.1047"/>
</dbReference>
<dbReference type="PANTHER" id="PTHR11538">
    <property type="entry name" value="PHENYLALANYL-TRNA SYNTHETASE"/>
    <property type="match status" value="1"/>
</dbReference>
<dbReference type="AlphaFoldDB" id="A0A803QI83"/>
<dbReference type="SUPFAM" id="SSF53335">
    <property type="entry name" value="S-adenosyl-L-methionine-dependent methyltransferases"/>
    <property type="match status" value="1"/>
</dbReference>
<proteinExistence type="predicted"/>
<dbReference type="EnsemblPlants" id="evm.model.10.1047">
    <property type="protein sequence ID" value="cds.evm.model.10.1047"/>
    <property type="gene ID" value="evm.TU.10.1047"/>
</dbReference>
<keyword evidence="3" id="KW-1185">Reference proteome</keyword>